<accession>A0A0A3AJA7</accession>
<dbReference type="RefSeq" id="WP_034617876.1">
    <property type="nucleotide sequence ID" value="NZ_JSUM01000019.1"/>
</dbReference>
<dbReference type="CDD" id="cd04301">
    <property type="entry name" value="NAT_SF"/>
    <property type="match status" value="1"/>
</dbReference>
<organism evidence="4 5">
    <name type="scientific">Chelonobacter oris</name>
    <dbReference type="NCBI Taxonomy" id="505317"/>
    <lineage>
        <taxon>Bacteria</taxon>
        <taxon>Pseudomonadati</taxon>
        <taxon>Pseudomonadota</taxon>
        <taxon>Gammaproteobacteria</taxon>
        <taxon>Pasteurellales</taxon>
        <taxon>Pasteurellaceae</taxon>
        <taxon>Chelonobacter</taxon>
    </lineage>
</organism>
<evidence type="ECO:0000313" key="5">
    <source>
        <dbReference type="Proteomes" id="UP000030380"/>
    </source>
</evidence>
<keyword evidence="1" id="KW-0808">Transferase</keyword>
<dbReference type="Gene3D" id="3.40.630.30">
    <property type="match status" value="1"/>
</dbReference>
<dbReference type="Proteomes" id="UP000030380">
    <property type="component" value="Unassembled WGS sequence"/>
</dbReference>
<keyword evidence="5" id="KW-1185">Reference proteome</keyword>
<dbReference type="Pfam" id="PF00583">
    <property type="entry name" value="Acetyltransf_1"/>
    <property type="match status" value="1"/>
</dbReference>
<dbReference type="OrthoDB" id="6057229at2"/>
<dbReference type="InterPro" id="IPR000182">
    <property type="entry name" value="GNAT_dom"/>
</dbReference>
<evidence type="ECO:0000259" key="3">
    <source>
        <dbReference type="PROSITE" id="PS51186"/>
    </source>
</evidence>
<dbReference type="AlphaFoldDB" id="A0A0A3AJA7"/>
<evidence type="ECO:0000256" key="2">
    <source>
        <dbReference type="ARBA" id="ARBA00023315"/>
    </source>
</evidence>
<evidence type="ECO:0000313" key="4">
    <source>
        <dbReference type="EMBL" id="KGQ69488.1"/>
    </source>
</evidence>
<protein>
    <recommendedName>
        <fullName evidence="3">N-acetyltransferase domain-containing protein</fullName>
    </recommendedName>
</protein>
<reference evidence="4 5" key="1">
    <citation type="submission" date="2014-11" db="EMBL/GenBank/DDBJ databases">
        <title>Draft genome sequence of Chelonobacter oris 1662T, associated with respiratory disease in Hermann's Tortoises.</title>
        <authorList>
            <person name="Kudirkiene E."/>
            <person name="Hansen M.J."/>
            <person name="Bojesen A.M."/>
        </authorList>
    </citation>
    <scope>NUCLEOTIDE SEQUENCE [LARGE SCALE GENOMIC DNA]</scope>
    <source>
        <strain evidence="4 5">1662</strain>
    </source>
</reference>
<name>A0A0A3AJA7_9PAST</name>
<evidence type="ECO:0000256" key="1">
    <source>
        <dbReference type="ARBA" id="ARBA00022679"/>
    </source>
</evidence>
<dbReference type="PANTHER" id="PTHR43877">
    <property type="entry name" value="AMINOALKYLPHOSPHONATE N-ACETYLTRANSFERASE-RELATED-RELATED"/>
    <property type="match status" value="1"/>
</dbReference>
<comment type="caution">
    <text evidence="4">The sequence shown here is derived from an EMBL/GenBank/DDBJ whole genome shotgun (WGS) entry which is preliminary data.</text>
</comment>
<dbReference type="NCBIfam" id="NF008212">
    <property type="entry name" value="PRK10975.1"/>
    <property type="match status" value="1"/>
</dbReference>
<dbReference type="PANTHER" id="PTHR43877:SF2">
    <property type="entry name" value="AMINOALKYLPHOSPHONATE N-ACETYLTRANSFERASE-RELATED"/>
    <property type="match status" value="1"/>
</dbReference>
<dbReference type="SUPFAM" id="SSF55729">
    <property type="entry name" value="Acyl-CoA N-acyltransferases (Nat)"/>
    <property type="match status" value="1"/>
</dbReference>
<dbReference type="EMBL" id="JSUM01000019">
    <property type="protein sequence ID" value="KGQ69488.1"/>
    <property type="molecule type" value="Genomic_DNA"/>
</dbReference>
<dbReference type="PROSITE" id="PS51186">
    <property type="entry name" value="GNAT"/>
    <property type="match status" value="1"/>
</dbReference>
<keyword evidence="2" id="KW-0012">Acyltransferase</keyword>
<dbReference type="GO" id="GO:0016747">
    <property type="term" value="F:acyltransferase activity, transferring groups other than amino-acyl groups"/>
    <property type="evidence" value="ECO:0007669"/>
    <property type="project" value="InterPro"/>
</dbReference>
<dbReference type="STRING" id="505317.OA57_11190"/>
<sequence length="243" mass="27150">MAENSSLPLHFSVARNAWESEFFGMEIGKLQFLSTSPTALIAEAEQSAVFADFDLLQCKLSADQIEQIGTLQQLGFRFIEGELDFCLPLSATMQTLQPLDVAGEADIAELERIFGDAFGVSRFRQPWFSVEQNQAFYRTWIRKAVLGQFDHVCLVSRDINGGIRGAVSLRKLDADNARIGLLAVTKQARGQGVAGQLLQSAVNRSLQQRHKQLWIATQSGNSAAINLYQKQGRIAQISYWFYR</sequence>
<feature type="domain" description="N-acetyltransferase" evidence="3">
    <location>
        <begin position="94"/>
        <end position="243"/>
    </location>
</feature>
<dbReference type="InterPro" id="IPR016181">
    <property type="entry name" value="Acyl_CoA_acyltransferase"/>
</dbReference>
<dbReference type="InterPro" id="IPR050832">
    <property type="entry name" value="Bact_Acetyltransf"/>
</dbReference>
<proteinExistence type="predicted"/>
<gene>
    <name evidence="4" type="ORF">OA57_11190</name>
</gene>